<dbReference type="FunFam" id="3.40.50.720:FF:000173">
    <property type="entry name" value="3-oxoacyl-[acyl-carrier protein] reductase"/>
    <property type="match status" value="1"/>
</dbReference>
<dbReference type="PANTHER" id="PTHR42879:SF2">
    <property type="entry name" value="3-OXOACYL-[ACYL-CARRIER-PROTEIN] REDUCTASE FABG"/>
    <property type="match status" value="1"/>
</dbReference>
<dbReference type="EMBL" id="CP019447">
    <property type="protein sequence ID" value="APZ07900.1"/>
    <property type="molecule type" value="Genomic_DNA"/>
</dbReference>
<protein>
    <submittedName>
        <fullName evidence="3">SDR family oxidoreductase</fullName>
    </submittedName>
</protein>
<keyword evidence="4" id="KW-1185">Reference proteome</keyword>
<reference evidence="3 4" key="1">
    <citation type="submission" date="2017-01" db="EMBL/GenBank/DDBJ databases">
        <authorList>
            <person name="Cao J.-M."/>
        </authorList>
    </citation>
    <scope>NUCLEOTIDE SEQUENCE [LARGE SCALE GENOMIC DNA]</scope>
    <source>
        <strain evidence="3 4">888-76</strain>
        <plasmid evidence="3 4">p888-76-2</plasmid>
    </source>
</reference>
<dbReference type="AlphaFoldDB" id="A0A830Z6M1"/>
<evidence type="ECO:0000256" key="2">
    <source>
        <dbReference type="ARBA" id="ARBA00023002"/>
    </source>
</evidence>
<dbReference type="Gene3D" id="3.40.50.720">
    <property type="entry name" value="NAD(P)-binding Rossmann-like Domain"/>
    <property type="match status" value="1"/>
</dbReference>
<comment type="similarity">
    <text evidence="1">Belongs to the short-chain dehydrogenases/reductases (SDR) family.</text>
</comment>
<dbReference type="Pfam" id="PF13561">
    <property type="entry name" value="adh_short_C2"/>
    <property type="match status" value="1"/>
</dbReference>
<dbReference type="InterPro" id="IPR050259">
    <property type="entry name" value="SDR"/>
</dbReference>
<organism evidence="3 4">
    <name type="scientific">Kosakonia cowanii JCM 10956 = DSM 18146</name>
    <dbReference type="NCBI Taxonomy" id="1300165"/>
    <lineage>
        <taxon>Bacteria</taxon>
        <taxon>Pseudomonadati</taxon>
        <taxon>Pseudomonadota</taxon>
        <taxon>Gammaproteobacteria</taxon>
        <taxon>Enterobacterales</taxon>
        <taxon>Enterobacteriaceae</taxon>
        <taxon>Kosakonia</taxon>
    </lineage>
</organism>
<dbReference type="PRINTS" id="PR00081">
    <property type="entry name" value="GDHRDH"/>
</dbReference>
<sequence>MGNKKWVLVTAGSRGIGAAIVKELVRQDYHVVFTYKNNSALAAVLMHSLNVNHEVCWCYPCDVASVESVKALSETLRKNHGTPYAIINNAGITKDALSFTMSLDDWLDVINTNLNSLFYLNHCLLNEMLMQRDGCIININSVAGLRGNVGQANYSASKSAQYGFTKTLAREVGNFNIRVNCIAPGPVKTDMLSALPEKAVSQLVKMTPLRKLGQPEDVALMVAFLLGRGGKHITGQTFVIDGGLSI</sequence>
<proteinExistence type="inferred from homology"/>
<evidence type="ECO:0000256" key="1">
    <source>
        <dbReference type="ARBA" id="ARBA00006484"/>
    </source>
</evidence>
<dbReference type="NCBIfam" id="NF009466">
    <property type="entry name" value="PRK12826.1-2"/>
    <property type="match status" value="1"/>
</dbReference>
<dbReference type="InterPro" id="IPR036291">
    <property type="entry name" value="NAD(P)-bd_dom_sf"/>
</dbReference>
<evidence type="ECO:0000313" key="4">
    <source>
        <dbReference type="Proteomes" id="UP000187148"/>
    </source>
</evidence>
<dbReference type="PRINTS" id="PR00080">
    <property type="entry name" value="SDRFAMILY"/>
</dbReference>
<dbReference type="SUPFAM" id="SSF51735">
    <property type="entry name" value="NAD(P)-binding Rossmann-fold domains"/>
    <property type="match status" value="1"/>
</dbReference>
<dbReference type="PANTHER" id="PTHR42879">
    <property type="entry name" value="3-OXOACYL-(ACYL-CARRIER-PROTEIN) REDUCTASE"/>
    <property type="match status" value="1"/>
</dbReference>
<gene>
    <name evidence="3" type="ORF">BWI95_22925</name>
</gene>
<geneLocation type="plasmid" evidence="3 4">
    <name>p888-76-2</name>
</geneLocation>
<dbReference type="KEGG" id="kco:BWI95_22925"/>
<dbReference type="GO" id="GO:0016491">
    <property type="term" value="F:oxidoreductase activity"/>
    <property type="evidence" value="ECO:0007669"/>
    <property type="project" value="UniProtKB-KW"/>
</dbReference>
<keyword evidence="2" id="KW-0560">Oxidoreductase</keyword>
<name>A0A830Z6M1_9ENTR</name>
<dbReference type="InterPro" id="IPR002347">
    <property type="entry name" value="SDR_fam"/>
</dbReference>
<evidence type="ECO:0000313" key="3">
    <source>
        <dbReference type="EMBL" id="APZ07900.1"/>
    </source>
</evidence>
<accession>A0A830Z6M1</accession>
<dbReference type="RefSeq" id="WP_042717929.1">
    <property type="nucleotide sequence ID" value="NZ_CP019447.1"/>
</dbReference>
<dbReference type="Proteomes" id="UP000187148">
    <property type="component" value="Plasmid p888-76-2"/>
</dbReference>
<keyword evidence="3" id="KW-0614">Plasmid</keyword>